<name>R4XHR5_TAPDE</name>
<dbReference type="GO" id="GO:0051539">
    <property type="term" value="F:4 iron, 4 sulfur cluster binding"/>
    <property type="evidence" value="ECO:0007669"/>
    <property type="project" value="UniProtKB-UniRule"/>
</dbReference>
<dbReference type="Gene3D" id="3.90.79.10">
    <property type="entry name" value="Nucleoside Triphosphate Pyrophosphohydrolase"/>
    <property type="match status" value="1"/>
</dbReference>
<comment type="catalytic activity">
    <reaction evidence="1 13">
        <text>Hydrolyzes free adenine bases from 7,8-dihydro-8-oxoguanine:adenine mismatched double-stranded DNA, leaving an apurinic site.</text>
        <dbReference type="EC" id="3.2.2.31"/>
    </reaction>
</comment>
<comment type="caution">
    <text evidence="16">The sequence shown here is derived from an EMBL/GenBank/DDBJ whole genome shotgun (WGS) entry which is preliminary data.</text>
</comment>
<dbReference type="GO" id="GO:0006285">
    <property type="term" value="P:base-excision repair, AP site formation"/>
    <property type="evidence" value="ECO:0007669"/>
    <property type="project" value="UniProtKB-ARBA"/>
</dbReference>
<dbReference type="SUPFAM" id="SSF48150">
    <property type="entry name" value="DNA-glycosylase"/>
    <property type="match status" value="1"/>
</dbReference>
<dbReference type="GO" id="GO:0006298">
    <property type="term" value="P:mismatch repair"/>
    <property type="evidence" value="ECO:0007669"/>
    <property type="project" value="TreeGrafter"/>
</dbReference>
<comment type="cofactor">
    <cofactor evidence="13">
        <name>[4Fe-4S] cluster</name>
        <dbReference type="ChEBI" id="CHEBI:49883"/>
    </cofactor>
    <text evidence="13">Binds 1 [4Fe-4S] cluster.</text>
</comment>
<dbReference type="InterPro" id="IPR044298">
    <property type="entry name" value="MIG/MutY"/>
</dbReference>
<dbReference type="GO" id="GO:0000701">
    <property type="term" value="F:purine-specific mismatch base pair DNA N-glycosylase activity"/>
    <property type="evidence" value="ECO:0007669"/>
    <property type="project" value="UniProtKB-EC"/>
</dbReference>
<dbReference type="VEuPathDB" id="FungiDB:TAPDE_000356"/>
<dbReference type="EMBL" id="CAHR02000009">
    <property type="protein sequence ID" value="CCG85189.1"/>
    <property type="molecule type" value="Genomic_DNA"/>
</dbReference>
<dbReference type="Gene3D" id="1.10.340.30">
    <property type="entry name" value="Hypothetical protein, domain 2"/>
    <property type="match status" value="1"/>
</dbReference>
<evidence type="ECO:0000259" key="15">
    <source>
        <dbReference type="SMART" id="SM00478"/>
    </source>
</evidence>
<feature type="compositionally biased region" description="Polar residues" evidence="14">
    <location>
        <begin position="481"/>
        <end position="494"/>
    </location>
</feature>
<evidence type="ECO:0000256" key="1">
    <source>
        <dbReference type="ARBA" id="ARBA00000843"/>
    </source>
</evidence>
<evidence type="ECO:0000256" key="5">
    <source>
        <dbReference type="ARBA" id="ARBA00022485"/>
    </source>
</evidence>
<keyword evidence="9 13" id="KW-0408">Iron</keyword>
<dbReference type="PANTHER" id="PTHR42944">
    <property type="entry name" value="ADENINE DNA GLYCOSYLASE"/>
    <property type="match status" value="1"/>
</dbReference>
<feature type="region of interest" description="Disordered" evidence="14">
    <location>
        <begin position="444"/>
        <end position="507"/>
    </location>
</feature>
<comment type="function">
    <text evidence="13">Adenine glycosylase active on G-A mispairs.</text>
</comment>
<dbReference type="GO" id="GO:0032357">
    <property type="term" value="F:oxidized purine DNA binding"/>
    <property type="evidence" value="ECO:0007669"/>
    <property type="project" value="TreeGrafter"/>
</dbReference>
<sequence length="525" mass="58333">MSSSVAPVHSTQLHALSSERVGDIRRHLLEWYEREARVLPWRVPSKSFDDTPYQEYVARLYKCLLSETMLQQTQVKTVIAYYTKWLEKFPTLEELAVASEEDVMACWAGLGYYSRAKRLQQAAQYLVSNYVSAKLEFPRSPEYWIKNVPGVGPYTAGAILSIAFGIPSAIVDGNVQRVLSRILAVHGDTSTPKAPGTKILWARAAQLVEGRDPGHLNQSLMELGATVCSPTLPNCSLCPVKNECLAFGQFQRLRSSRKDFFAKTSPAETLSTISSMNSDMEDLCTVCPPTIDPSVLPQNPDTYIQSLYPFKPQRKAQREETAMVMVITKDDEVYLEKKAKGLLAGLFDFPTVLLDSDAVPDCEAIVERHKQKLSATSMGTTLHLFTHIRRTSHVLLCRHETATRALAAFAEANGTGKWVRREAIEATGVSELCLKNWRLAIGTTKPKKRRMDQASASAGKVKVKSRKTPSQDTKVKDDGGSESSDLALSESGTVVRSEVTGLVEPPRAPLRQRSIFTMFGRQSKR</sequence>
<evidence type="ECO:0000313" key="16">
    <source>
        <dbReference type="EMBL" id="CCG85189.1"/>
    </source>
</evidence>
<keyword evidence="5" id="KW-0004">4Fe-4S</keyword>
<dbReference type="Pfam" id="PF00730">
    <property type="entry name" value="HhH-GPD"/>
    <property type="match status" value="1"/>
</dbReference>
<keyword evidence="12 13" id="KW-0326">Glycosidase</keyword>
<dbReference type="GO" id="GO:0005634">
    <property type="term" value="C:nucleus"/>
    <property type="evidence" value="ECO:0007669"/>
    <property type="project" value="TreeGrafter"/>
</dbReference>
<dbReference type="AlphaFoldDB" id="R4XHR5"/>
<evidence type="ECO:0000313" key="17">
    <source>
        <dbReference type="Proteomes" id="UP000013776"/>
    </source>
</evidence>
<evidence type="ECO:0000256" key="2">
    <source>
        <dbReference type="ARBA" id="ARBA00008343"/>
    </source>
</evidence>
<feature type="domain" description="HhH-GPD" evidence="15">
    <location>
        <begin position="69"/>
        <end position="226"/>
    </location>
</feature>
<dbReference type="OrthoDB" id="10248838at2759"/>
<keyword evidence="17" id="KW-1185">Reference proteome</keyword>
<dbReference type="SMART" id="SM00478">
    <property type="entry name" value="ENDO3c"/>
    <property type="match status" value="1"/>
</dbReference>
<evidence type="ECO:0000256" key="3">
    <source>
        <dbReference type="ARBA" id="ARBA00012045"/>
    </source>
</evidence>
<dbReference type="EC" id="3.2.2.31" evidence="3 13"/>
<dbReference type="Pfam" id="PF14815">
    <property type="entry name" value="NUDIX_4"/>
    <property type="match status" value="1"/>
</dbReference>
<dbReference type="Proteomes" id="UP000013776">
    <property type="component" value="Unassembled WGS sequence"/>
</dbReference>
<dbReference type="CDD" id="cd00056">
    <property type="entry name" value="ENDO3c"/>
    <property type="match status" value="1"/>
</dbReference>
<evidence type="ECO:0000256" key="6">
    <source>
        <dbReference type="ARBA" id="ARBA00022723"/>
    </source>
</evidence>
<proteinExistence type="inferred from homology"/>
<comment type="similarity">
    <text evidence="2 13">Belongs to the Nth/MutY family.</text>
</comment>
<dbReference type="GO" id="GO:0035485">
    <property type="term" value="F:adenine/guanine mispair binding"/>
    <property type="evidence" value="ECO:0007669"/>
    <property type="project" value="TreeGrafter"/>
</dbReference>
<keyword evidence="7 13" id="KW-0227">DNA damage</keyword>
<gene>
    <name evidence="16" type="ORF">TAPDE_000356</name>
</gene>
<dbReference type="InterPro" id="IPR023170">
    <property type="entry name" value="HhH_base_excis_C"/>
</dbReference>
<evidence type="ECO:0000256" key="8">
    <source>
        <dbReference type="ARBA" id="ARBA00022801"/>
    </source>
</evidence>
<dbReference type="GO" id="GO:0034039">
    <property type="term" value="F:8-oxo-7,8-dihydroguanine DNA N-glycosylase activity"/>
    <property type="evidence" value="ECO:0007669"/>
    <property type="project" value="TreeGrafter"/>
</dbReference>
<evidence type="ECO:0000256" key="12">
    <source>
        <dbReference type="ARBA" id="ARBA00023295"/>
    </source>
</evidence>
<dbReference type="CDD" id="cd03431">
    <property type="entry name" value="NUDIX_DNA_Glycosylase_C-MutY"/>
    <property type="match status" value="1"/>
</dbReference>
<evidence type="ECO:0000256" key="11">
    <source>
        <dbReference type="ARBA" id="ARBA00023204"/>
    </source>
</evidence>
<dbReference type="PANTHER" id="PTHR42944:SF1">
    <property type="entry name" value="ADENINE DNA GLYCOSYLASE"/>
    <property type="match status" value="1"/>
</dbReference>
<evidence type="ECO:0000256" key="13">
    <source>
        <dbReference type="RuleBase" id="RU365096"/>
    </source>
</evidence>
<dbReference type="GO" id="GO:0046872">
    <property type="term" value="F:metal ion binding"/>
    <property type="evidence" value="ECO:0007669"/>
    <property type="project" value="UniProtKB-UniRule"/>
</dbReference>
<protein>
    <recommendedName>
        <fullName evidence="4 13">Adenine DNA glycosylase</fullName>
        <ecNumber evidence="3 13">3.2.2.31</ecNumber>
    </recommendedName>
</protein>
<evidence type="ECO:0000256" key="4">
    <source>
        <dbReference type="ARBA" id="ARBA00022023"/>
    </source>
</evidence>
<evidence type="ECO:0000256" key="14">
    <source>
        <dbReference type="SAM" id="MobiDB-lite"/>
    </source>
</evidence>
<evidence type="ECO:0000256" key="7">
    <source>
        <dbReference type="ARBA" id="ARBA00022763"/>
    </source>
</evidence>
<dbReference type="eggNOG" id="KOG2457">
    <property type="taxonomic scope" value="Eukaryota"/>
</dbReference>
<organism evidence="16 17">
    <name type="scientific">Taphrina deformans (strain PYCC 5710 / ATCC 11124 / CBS 356.35 / IMI 108563 / JCM 9778 / NBRC 8474)</name>
    <name type="common">Peach leaf curl fungus</name>
    <name type="synonym">Lalaria deformans</name>
    <dbReference type="NCBI Taxonomy" id="1097556"/>
    <lineage>
        <taxon>Eukaryota</taxon>
        <taxon>Fungi</taxon>
        <taxon>Dikarya</taxon>
        <taxon>Ascomycota</taxon>
        <taxon>Taphrinomycotina</taxon>
        <taxon>Taphrinomycetes</taxon>
        <taxon>Taphrinales</taxon>
        <taxon>Taphrinaceae</taxon>
        <taxon>Taphrina</taxon>
    </lineage>
</organism>
<dbReference type="InterPro" id="IPR015797">
    <property type="entry name" value="NUDIX_hydrolase-like_dom_sf"/>
</dbReference>
<dbReference type="STRING" id="1097556.R4XHR5"/>
<dbReference type="InterPro" id="IPR029119">
    <property type="entry name" value="MutY_C"/>
</dbReference>
<dbReference type="Gene3D" id="1.10.1670.10">
    <property type="entry name" value="Helix-hairpin-Helix base-excision DNA repair enzymes (C-terminal)"/>
    <property type="match status" value="1"/>
</dbReference>
<dbReference type="InterPro" id="IPR011257">
    <property type="entry name" value="DNA_glycosylase"/>
</dbReference>
<keyword evidence="10" id="KW-0411">Iron-sulfur</keyword>
<evidence type="ECO:0000256" key="9">
    <source>
        <dbReference type="ARBA" id="ARBA00023004"/>
    </source>
</evidence>
<keyword evidence="6" id="KW-0479">Metal-binding</keyword>
<dbReference type="InterPro" id="IPR003265">
    <property type="entry name" value="HhH-GPD_domain"/>
</dbReference>
<dbReference type="SUPFAM" id="SSF55811">
    <property type="entry name" value="Nudix"/>
    <property type="match status" value="1"/>
</dbReference>
<keyword evidence="8" id="KW-0378">Hydrolase</keyword>
<keyword evidence="11" id="KW-0234">DNA repair</keyword>
<accession>R4XHR5</accession>
<evidence type="ECO:0000256" key="10">
    <source>
        <dbReference type="ARBA" id="ARBA00023014"/>
    </source>
</evidence>
<reference evidence="16 17" key="1">
    <citation type="journal article" date="2013" name="MBio">
        <title>Genome sequencing of the plant pathogen Taphrina deformans, the causal agent of peach leaf curl.</title>
        <authorList>
            <person name="Cisse O.H."/>
            <person name="Almeida J.M.G.C.F."/>
            <person name="Fonseca A."/>
            <person name="Kumar A.A."/>
            <person name="Salojaervi J."/>
            <person name="Overmyer K."/>
            <person name="Hauser P.M."/>
            <person name="Pagni M."/>
        </authorList>
    </citation>
    <scope>NUCLEOTIDE SEQUENCE [LARGE SCALE GENOMIC DNA]</scope>
    <source>
        <strain evidence="17">PYCC 5710 / ATCC 11124 / CBS 356.35 / IMI 108563 / JCM 9778 / NBRC 8474</strain>
    </source>
</reference>